<dbReference type="InterPro" id="IPR023753">
    <property type="entry name" value="FAD/NAD-binding_dom"/>
</dbReference>
<evidence type="ECO:0000256" key="10">
    <source>
        <dbReference type="ARBA" id="ARBA00023157"/>
    </source>
</evidence>
<feature type="binding site" evidence="14">
    <location>
        <position position="117"/>
    </location>
    <ligand>
        <name>FAD</name>
        <dbReference type="ChEBI" id="CHEBI:57692"/>
    </ligand>
</feature>
<keyword evidence="8 16" id="KW-0560">Oxidoreductase</keyword>
<gene>
    <name evidence="19" type="primary">lpd</name>
    <name evidence="19" type="ORF">Poly41_18250</name>
</gene>
<keyword evidence="5" id="KW-0963">Cytoplasm</keyword>
<dbReference type="SUPFAM" id="SSF55424">
    <property type="entry name" value="FAD/NAD-linked reductases, dimerisation (C-terminal) domain"/>
    <property type="match status" value="1"/>
</dbReference>
<evidence type="ECO:0000256" key="16">
    <source>
        <dbReference type="RuleBase" id="RU003692"/>
    </source>
</evidence>
<evidence type="ECO:0000256" key="8">
    <source>
        <dbReference type="ARBA" id="ARBA00023002"/>
    </source>
</evidence>
<dbReference type="Gene3D" id="3.50.50.60">
    <property type="entry name" value="FAD/NAD(P)-binding domain"/>
    <property type="match status" value="2"/>
</dbReference>
<dbReference type="OrthoDB" id="230580at2"/>
<comment type="subcellular location">
    <subcellularLocation>
        <location evidence="1">Cytoplasm</location>
    </subcellularLocation>
</comment>
<evidence type="ECO:0000256" key="1">
    <source>
        <dbReference type="ARBA" id="ARBA00004496"/>
    </source>
</evidence>
<comment type="catalytic activity">
    <reaction evidence="12 16">
        <text>N(6)-[(R)-dihydrolipoyl]-L-lysyl-[protein] + NAD(+) = N(6)-[(R)-lipoyl]-L-lysyl-[protein] + NADH + H(+)</text>
        <dbReference type="Rhea" id="RHEA:15045"/>
        <dbReference type="Rhea" id="RHEA-COMP:10474"/>
        <dbReference type="Rhea" id="RHEA-COMP:10475"/>
        <dbReference type="ChEBI" id="CHEBI:15378"/>
        <dbReference type="ChEBI" id="CHEBI:57540"/>
        <dbReference type="ChEBI" id="CHEBI:57945"/>
        <dbReference type="ChEBI" id="CHEBI:83099"/>
        <dbReference type="ChEBI" id="CHEBI:83100"/>
        <dbReference type="EC" id="1.8.1.4"/>
    </reaction>
</comment>
<keyword evidence="14" id="KW-0547">Nucleotide-binding</keyword>
<dbReference type="PROSITE" id="PS00076">
    <property type="entry name" value="PYRIDINE_REDOX_1"/>
    <property type="match status" value="1"/>
</dbReference>
<evidence type="ECO:0000313" key="20">
    <source>
        <dbReference type="Proteomes" id="UP000319143"/>
    </source>
</evidence>
<evidence type="ECO:0000256" key="7">
    <source>
        <dbReference type="ARBA" id="ARBA00022827"/>
    </source>
</evidence>
<reference evidence="19 20" key="1">
    <citation type="submission" date="2019-02" db="EMBL/GenBank/DDBJ databases">
        <title>Deep-cultivation of Planctomycetes and their phenomic and genomic characterization uncovers novel biology.</title>
        <authorList>
            <person name="Wiegand S."/>
            <person name="Jogler M."/>
            <person name="Boedeker C."/>
            <person name="Pinto D."/>
            <person name="Vollmers J."/>
            <person name="Rivas-Marin E."/>
            <person name="Kohn T."/>
            <person name="Peeters S.H."/>
            <person name="Heuer A."/>
            <person name="Rast P."/>
            <person name="Oberbeckmann S."/>
            <person name="Bunk B."/>
            <person name="Jeske O."/>
            <person name="Meyerdierks A."/>
            <person name="Storesund J.E."/>
            <person name="Kallscheuer N."/>
            <person name="Luecker S."/>
            <person name="Lage O.M."/>
            <person name="Pohl T."/>
            <person name="Merkel B.J."/>
            <person name="Hornburger P."/>
            <person name="Mueller R.-W."/>
            <person name="Bruemmer F."/>
            <person name="Labrenz M."/>
            <person name="Spormann A.M."/>
            <person name="Op Den Camp H."/>
            <person name="Overmann J."/>
            <person name="Amann R."/>
            <person name="Jetten M.S.M."/>
            <person name="Mascher T."/>
            <person name="Medema M.H."/>
            <person name="Devos D.P."/>
            <person name="Kaster A.-K."/>
            <person name="Ovreas L."/>
            <person name="Rohde M."/>
            <person name="Galperin M.Y."/>
            <person name="Jogler C."/>
        </authorList>
    </citation>
    <scope>NUCLEOTIDE SEQUENCE [LARGE SCALE GENOMIC DNA]</scope>
    <source>
        <strain evidence="19 20">Poly41</strain>
    </source>
</reference>
<dbReference type="RefSeq" id="WP_146525498.1">
    <property type="nucleotide sequence ID" value="NZ_SJPV01000002.1"/>
</dbReference>
<sequence length="463" mass="49262">MKTVRHELVILGGGPAGYVAAIRAAQLGIDVACIDENDRFGGTCLRVGCIPSKALLESSHLYEEAKHRFAGHGLKIGEVGLDLDAMMARKDKIVDALTGGIDMLFKKKGVTPYRGRGKFTDSQSVQVQGTDNVLVQAGRILICAGSRPASLSFVKEDNDRIGNSTTALAFPEVPKRLVVIGGGYIGLEMSSVWNRLGSEVIVLEALDHIMPGIDAEFAQLAHRVFKKQGLDIRTSTFVESATRDGDECMVAITGGEPIRCDRVLLSTGRSPATDDIGLEAIGLETDKKGFISVNANYETAVEGVYAVGDCIGGAMLAHKAMEEGIVCVEQMSGIKTHMNYDVIPAIVYTHPEIAMVGKTEEQLKEAGIEYNKGVCPFGANGRARTLGEIEGRVKILADAKTDRVLGVHIIGARAGDLIAEAATAMEFGASSEDIARTCHAHPTLAEVVHEAALAVDGRAIHTV</sequence>
<dbReference type="InterPro" id="IPR050151">
    <property type="entry name" value="Class-I_Pyr_Nuc-Dis_Oxidored"/>
</dbReference>
<dbReference type="NCBIfam" id="TIGR01350">
    <property type="entry name" value="lipoamide_DH"/>
    <property type="match status" value="1"/>
</dbReference>
<dbReference type="Pfam" id="PF07992">
    <property type="entry name" value="Pyr_redox_2"/>
    <property type="match status" value="1"/>
</dbReference>
<dbReference type="PANTHER" id="PTHR22912:SF224">
    <property type="entry name" value="DIHYDROLIPOYL DEHYDROGENASE"/>
    <property type="match status" value="1"/>
</dbReference>
<feature type="binding site" evidence="14">
    <location>
        <begin position="181"/>
        <end position="188"/>
    </location>
    <ligand>
        <name>NAD(+)</name>
        <dbReference type="ChEBI" id="CHEBI:57540"/>
    </ligand>
</feature>
<dbReference type="PRINTS" id="PR00411">
    <property type="entry name" value="PNDRDTASEI"/>
</dbReference>
<dbReference type="GO" id="GO:0005737">
    <property type="term" value="C:cytoplasm"/>
    <property type="evidence" value="ECO:0007669"/>
    <property type="project" value="UniProtKB-SubCell"/>
</dbReference>
<dbReference type="EMBL" id="SJPV01000002">
    <property type="protein sequence ID" value="TWU40990.1"/>
    <property type="molecule type" value="Genomic_DNA"/>
</dbReference>
<evidence type="ECO:0000256" key="15">
    <source>
        <dbReference type="PIRSR" id="PIRSR000350-4"/>
    </source>
</evidence>
<dbReference type="EC" id="1.8.1.4" evidence="3 16"/>
<dbReference type="InterPro" id="IPR036188">
    <property type="entry name" value="FAD/NAD-bd_sf"/>
</dbReference>
<feature type="binding site" evidence="14">
    <location>
        <position position="204"/>
    </location>
    <ligand>
        <name>NAD(+)</name>
        <dbReference type="ChEBI" id="CHEBI:57540"/>
    </ligand>
</feature>
<evidence type="ECO:0000259" key="18">
    <source>
        <dbReference type="Pfam" id="PF07992"/>
    </source>
</evidence>
<evidence type="ECO:0000313" key="19">
    <source>
        <dbReference type="EMBL" id="TWU40990.1"/>
    </source>
</evidence>
<keyword evidence="10" id="KW-1015">Disulfide bond</keyword>
<feature type="binding site" evidence="14">
    <location>
        <position position="268"/>
    </location>
    <ligand>
        <name>NAD(+)</name>
        <dbReference type="ChEBI" id="CHEBI:57540"/>
    </ligand>
</feature>
<keyword evidence="20" id="KW-1185">Reference proteome</keyword>
<dbReference type="GO" id="GO:0004148">
    <property type="term" value="F:dihydrolipoyl dehydrogenase (NADH) activity"/>
    <property type="evidence" value="ECO:0007669"/>
    <property type="project" value="UniProtKB-EC"/>
</dbReference>
<evidence type="ECO:0000259" key="17">
    <source>
        <dbReference type="Pfam" id="PF02852"/>
    </source>
</evidence>
<dbReference type="PIRSF" id="PIRSF000350">
    <property type="entry name" value="Mercury_reductase_MerA"/>
    <property type="match status" value="1"/>
</dbReference>
<evidence type="ECO:0000256" key="11">
    <source>
        <dbReference type="ARBA" id="ARBA00023284"/>
    </source>
</evidence>
<feature type="domain" description="FAD/NAD(P)-binding" evidence="18">
    <location>
        <begin position="7"/>
        <end position="324"/>
    </location>
</feature>
<dbReference type="InterPro" id="IPR006258">
    <property type="entry name" value="Lipoamide_DH"/>
</dbReference>
<evidence type="ECO:0000256" key="6">
    <source>
        <dbReference type="ARBA" id="ARBA00022630"/>
    </source>
</evidence>
<dbReference type="AlphaFoldDB" id="A0A5C6DW79"/>
<feature type="domain" description="Pyridine nucleotide-disulphide oxidoreductase dimerisation" evidence="17">
    <location>
        <begin position="343"/>
        <end position="452"/>
    </location>
</feature>
<dbReference type="PRINTS" id="PR00368">
    <property type="entry name" value="FADPNR"/>
</dbReference>
<feature type="binding site" evidence="14">
    <location>
        <begin position="315"/>
        <end position="318"/>
    </location>
    <ligand>
        <name>FAD</name>
        <dbReference type="ChEBI" id="CHEBI:57692"/>
    </ligand>
</feature>
<protein>
    <recommendedName>
        <fullName evidence="4 16">Dihydrolipoyl dehydrogenase</fullName>
        <ecNumber evidence="3 16">1.8.1.4</ecNumber>
    </recommendedName>
</protein>
<comment type="caution">
    <text evidence="19">The sequence shown here is derived from an EMBL/GenBank/DDBJ whole genome shotgun (WGS) entry which is preliminary data.</text>
</comment>
<comment type="similarity">
    <text evidence="2 16">Belongs to the class-I pyridine nucleotide-disulfide oxidoreductase family.</text>
</comment>
<dbReference type="SUPFAM" id="SSF51905">
    <property type="entry name" value="FAD/NAD(P)-binding domain"/>
    <property type="match status" value="1"/>
</dbReference>
<name>A0A5C6DW79_9BACT</name>
<keyword evidence="11 16" id="KW-0676">Redox-active center</keyword>
<evidence type="ECO:0000256" key="12">
    <source>
        <dbReference type="ARBA" id="ARBA00049187"/>
    </source>
</evidence>
<dbReference type="InterPro" id="IPR016156">
    <property type="entry name" value="FAD/NAD-linked_Rdtase_dimer_sf"/>
</dbReference>
<keyword evidence="6 16" id="KW-0285">Flavoprotein</keyword>
<dbReference type="InterPro" id="IPR004099">
    <property type="entry name" value="Pyr_nucl-diS_OxRdtase_dimer"/>
</dbReference>
<evidence type="ECO:0000256" key="9">
    <source>
        <dbReference type="ARBA" id="ARBA00023027"/>
    </source>
</evidence>
<accession>A0A5C6DW79</accession>
<dbReference type="GO" id="GO:0050660">
    <property type="term" value="F:flavin adenine dinucleotide binding"/>
    <property type="evidence" value="ECO:0007669"/>
    <property type="project" value="InterPro"/>
</dbReference>
<dbReference type="InterPro" id="IPR001100">
    <property type="entry name" value="Pyr_nuc-diS_OxRdtase"/>
</dbReference>
<evidence type="ECO:0000256" key="14">
    <source>
        <dbReference type="PIRSR" id="PIRSR000350-3"/>
    </source>
</evidence>
<feature type="binding site" evidence="14">
    <location>
        <position position="53"/>
    </location>
    <ligand>
        <name>FAD</name>
        <dbReference type="ChEBI" id="CHEBI:57692"/>
    </ligand>
</feature>
<comment type="cofactor">
    <cofactor evidence="14 16">
        <name>FAD</name>
        <dbReference type="ChEBI" id="CHEBI:57692"/>
    </cofactor>
    <text evidence="14 16">Binds 1 FAD per subunit.</text>
</comment>
<organism evidence="19 20">
    <name type="scientific">Novipirellula artificiosorum</name>
    <dbReference type="NCBI Taxonomy" id="2528016"/>
    <lineage>
        <taxon>Bacteria</taxon>
        <taxon>Pseudomonadati</taxon>
        <taxon>Planctomycetota</taxon>
        <taxon>Planctomycetia</taxon>
        <taxon>Pirellulales</taxon>
        <taxon>Pirellulaceae</taxon>
        <taxon>Novipirellula</taxon>
    </lineage>
</organism>
<feature type="binding site" evidence="14">
    <location>
        <position position="309"/>
    </location>
    <ligand>
        <name>FAD</name>
        <dbReference type="ChEBI" id="CHEBI:57692"/>
    </ligand>
</feature>
<dbReference type="PANTHER" id="PTHR22912">
    <property type="entry name" value="DISULFIDE OXIDOREDUCTASE"/>
    <property type="match status" value="1"/>
</dbReference>
<evidence type="ECO:0000256" key="4">
    <source>
        <dbReference type="ARBA" id="ARBA00016961"/>
    </source>
</evidence>
<evidence type="ECO:0000256" key="3">
    <source>
        <dbReference type="ARBA" id="ARBA00012608"/>
    </source>
</evidence>
<dbReference type="FunFam" id="3.30.390.30:FF:000001">
    <property type="entry name" value="Dihydrolipoyl dehydrogenase"/>
    <property type="match status" value="1"/>
</dbReference>
<keyword evidence="7 14" id="KW-0274">FAD</keyword>
<keyword evidence="9 14" id="KW-0520">NAD</keyword>
<proteinExistence type="inferred from homology"/>
<feature type="active site" description="Proton acceptor" evidence="13">
    <location>
        <position position="441"/>
    </location>
</feature>
<comment type="miscellaneous">
    <text evidence="16">The active site is a redox-active disulfide bond.</text>
</comment>
<dbReference type="Pfam" id="PF02852">
    <property type="entry name" value="Pyr_redox_dim"/>
    <property type="match status" value="1"/>
</dbReference>
<evidence type="ECO:0000256" key="5">
    <source>
        <dbReference type="ARBA" id="ARBA00022490"/>
    </source>
</evidence>
<dbReference type="InterPro" id="IPR012999">
    <property type="entry name" value="Pyr_OxRdtase_I_AS"/>
</dbReference>
<feature type="disulfide bond" description="Redox-active" evidence="15">
    <location>
        <begin position="44"/>
        <end position="49"/>
    </location>
</feature>
<dbReference type="GO" id="GO:0006103">
    <property type="term" value="P:2-oxoglutarate metabolic process"/>
    <property type="evidence" value="ECO:0007669"/>
    <property type="project" value="TreeGrafter"/>
</dbReference>
<evidence type="ECO:0000256" key="2">
    <source>
        <dbReference type="ARBA" id="ARBA00007532"/>
    </source>
</evidence>
<evidence type="ECO:0000256" key="13">
    <source>
        <dbReference type="PIRSR" id="PIRSR000350-2"/>
    </source>
</evidence>
<dbReference type="Gene3D" id="3.30.390.30">
    <property type="match status" value="1"/>
</dbReference>
<dbReference type="Proteomes" id="UP000319143">
    <property type="component" value="Unassembled WGS sequence"/>
</dbReference>